<comment type="caution">
    <text evidence="1">The sequence shown here is derived from an EMBL/GenBank/DDBJ whole genome shotgun (WGS) entry which is preliminary data.</text>
</comment>
<keyword evidence="2" id="KW-1185">Reference proteome</keyword>
<gene>
    <name evidence="1" type="ORF">HPB49_023541</name>
</gene>
<name>A0ACB8DRX9_DERSI</name>
<evidence type="ECO:0000313" key="1">
    <source>
        <dbReference type="EMBL" id="KAH7975096.1"/>
    </source>
</evidence>
<proteinExistence type="predicted"/>
<reference evidence="1" key="1">
    <citation type="submission" date="2020-05" db="EMBL/GenBank/DDBJ databases">
        <title>Large-scale comparative analyses of tick genomes elucidate their genetic diversity and vector capacities.</title>
        <authorList>
            <person name="Jia N."/>
            <person name="Wang J."/>
            <person name="Shi W."/>
            <person name="Du L."/>
            <person name="Sun Y."/>
            <person name="Zhan W."/>
            <person name="Jiang J."/>
            <person name="Wang Q."/>
            <person name="Zhang B."/>
            <person name="Ji P."/>
            <person name="Sakyi L.B."/>
            <person name="Cui X."/>
            <person name="Yuan T."/>
            <person name="Jiang B."/>
            <person name="Yang W."/>
            <person name="Lam T.T.-Y."/>
            <person name="Chang Q."/>
            <person name="Ding S."/>
            <person name="Wang X."/>
            <person name="Zhu J."/>
            <person name="Ruan X."/>
            <person name="Zhao L."/>
            <person name="Wei J."/>
            <person name="Que T."/>
            <person name="Du C."/>
            <person name="Cheng J."/>
            <person name="Dai P."/>
            <person name="Han X."/>
            <person name="Huang E."/>
            <person name="Gao Y."/>
            <person name="Liu J."/>
            <person name="Shao H."/>
            <person name="Ye R."/>
            <person name="Li L."/>
            <person name="Wei W."/>
            <person name="Wang X."/>
            <person name="Wang C."/>
            <person name="Yang T."/>
            <person name="Huo Q."/>
            <person name="Li W."/>
            <person name="Guo W."/>
            <person name="Chen H."/>
            <person name="Zhou L."/>
            <person name="Ni X."/>
            <person name="Tian J."/>
            <person name="Zhou Y."/>
            <person name="Sheng Y."/>
            <person name="Liu T."/>
            <person name="Pan Y."/>
            <person name="Xia L."/>
            <person name="Li J."/>
            <person name="Zhao F."/>
            <person name="Cao W."/>
        </authorList>
    </citation>
    <scope>NUCLEOTIDE SEQUENCE</scope>
    <source>
        <strain evidence="1">Dsil-2018</strain>
    </source>
</reference>
<evidence type="ECO:0000313" key="2">
    <source>
        <dbReference type="Proteomes" id="UP000821865"/>
    </source>
</evidence>
<accession>A0ACB8DRX9</accession>
<organism evidence="1 2">
    <name type="scientific">Dermacentor silvarum</name>
    <name type="common">Tick</name>
    <dbReference type="NCBI Taxonomy" id="543639"/>
    <lineage>
        <taxon>Eukaryota</taxon>
        <taxon>Metazoa</taxon>
        <taxon>Ecdysozoa</taxon>
        <taxon>Arthropoda</taxon>
        <taxon>Chelicerata</taxon>
        <taxon>Arachnida</taxon>
        <taxon>Acari</taxon>
        <taxon>Parasitiformes</taxon>
        <taxon>Ixodida</taxon>
        <taxon>Ixodoidea</taxon>
        <taxon>Ixodidae</taxon>
        <taxon>Rhipicephalinae</taxon>
        <taxon>Dermacentor</taxon>
    </lineage>
</organism>
<protein>
    <submittedName>
        <fullName evidence="1">Uncharacterized protein</fullName>
    </submittedName>
</protein>
<dbReference type="EMBL" id="CM023479">
    <property type="protein sequence ID" value="KAH7975096.1"/>
    <property type="molecule type" value="Genomic_DNA"/>
</dbReference>
<dbReference type="Proteomes" id="UP000821865">
    <property type="component" value="Chromosome 10"/>
</dbReference>
<sequence length="780" mass="86797">MVRRGMRYDGLPFKRLLLRLLELVEEVLFAVISIRTDININSAQIALRREQAAFCPKSTFTEFTGKGCSKVSSQLQNFAAIANELVRSPMLCRVKLAKFLEGNMDFRLTEPHLSPHQQTLLARLGLVLLTAIVVLATLALVLTRSRRTVSLPPMMLPPGGRRLRAPAQLCNATTCRLAAKLLKASEFPCKCETVGDGDPCDDFYAYVCSGWLQRPSFISADHSQMALLSAHARSVLRSLAKHPIAPGVPQAVLYGECLKASLDYRADALVAFLKDVGLGFAEPVENPVTKALELDLYYNVKASVKKLKNKTDPMLMQALFNLQRHPTWTRPDGRPLLSLSARQDLQKWRHDRDHMIHHQTYAAFVRRYVTAIVTHENVTDASANGFHSVDNIVHRVVTAEATVLALSSLLPEEDPDQYYAIVDLSLQNGSIPSTIASPEADVIRETAVGHPAMLAYKDFLEARMAASELSGYVTWEVVRQLGPLADQKLSHGTVEGKCFDAVYHLMPYPSVLPYLKQLDSSKGWEEADLVYRDVTETLIRFMRRRGFELPHSGSQLDAFYGELPLHETSQQQQPFLETYLATLSRIRSKEIFSIAHGDTVFTYPMPPPQSGKAQVSSHGKSRVPLTWLLPPRFGADMPPALNDGGLGIGLAAALAKSSYLDRSWLDCLANFEPRADLQGQDFALARLTLVAEVVEEFVDLHSELARPLMLPTLESMSEDKLFFVGACVGFCARGDPQASHRCNVPARNLPHFATTFECPAGSYMNPQRRCPYPNKTVRER</sequence>